<dbReference type="CDD" id="cd12277">
    <property type="entry name" value="RRM3_MEI2_EAR1_like"/>
    <property type="match status" value="1"/>
</dbReference>
<evidence type="ECO:0000259" key="3">
    <source>
        <dbReference type="PROSITE" id="PS50994"/>
    </source>
</evidence>
<evidence type="ECO:0000313" key="5">
    <source>
        <dbReference type="Proteomes" id="UP001642464"/>
    </source>
</evidence>
<feature type="domain" description="Integrase catalytic" evidence="3">
    <location>
        <begin position="1263"/>
        <end position="1431"/>
    </location>
</feature>
<accession>A0ABP0MGL7</accession>
<reference evidence="4 5" key="1">
    <citation type="submission" date="2024-02" db="EMBL/GenBank/DDBJ databases">
        <authorList>
            <person name="Chen Y."/>
            <person name="Shah S."/>
            <person name="Dougan E. K."/>
            <person name="Thang M."/>
            <person name="Chan C."/>
        </authorList>
    </citation>
    <scope>NUCLEOTIDE SEQUENCE [LARGE SCALE GENOMIC DNA]</scope>
</reference>
<feature type="region of interest" description="Disordered" evidence="2">
    <location>
        <begin position="122"/>
        <end position="144"/>
    </location>
</feature>
<feature type="coiled-coil region" evidence="1">
    <location>
        <begin position="507"/>
        <end position="573"/>
    </location>
</feature>
<dbReference type="InterPro" id="IPR001584">
    <property type="entry name" value="Integrase_cat-core"/>
</dbReference>
<dbReference type="Gene3D" id="3.30.420.10">
    <property type="entry name" value="Ribonuclease H-like superfamily/Ribonuclease H"/>
    <property type="match status" value="1"/>
</dbReference>
<evidence type="ECO:0000313" key="4">
    <source>
        <dbReference type="EMBL" id="CAK9049295.1"/>
    </source>
</evidence>
<dbReference type="SUPFAM" id="SSF53098">
    <property type="entry name" value="Ribonuclease H-like"/>
    <property type="match status" value="1"/>
</dbReference>
<feature type="region of interest" description="Disordered" evidence="2">
    <location>
        <begin position="1538"/>
        <end position="1594"/>
    </location>
</feature>
<dbReference type="InterPro" id="IPR036397">
    <property type="entry name" value="RNaseH_sf"/>
</dbReference>
<dbReference type="Proteomes" id="UP001642464">
    <property type="component" value="Unassembled WGS sequence"/>
</dbReference>
<name>A0ABP0MGL7_9DINO</name>
<evidence type="ECO:0000256" key="2">
    <source>
        <dbReference type="SAM" id="MobiDB-lite"/>
    </source>
</evidence>
<sequence>MLSVFEMSSVIQTAYELVFVSLVVARFTQQEKIAALEDESALLTGDCYPGVLPGLDDHMWETSMEDEVDRKEIADLKSQQRYVDACKIGKGLEPKFGNFVIKAAVLPEAPKEISAETLEVKAVTKKESKKEKKESSGLSPAETKELEDLKQAIVERKAILKEQGLSGGQQNKDEEVVKMVNRMNELKEKQEPGSSKKDKDAKKDKKTPLTAEEQREFAQLQGDIEVYKAKLRTEFGYSNKDIKVLLRDVDFIRPRHELQTYSFPVERRELPVLQDPVQAIQHQLAQLDCPAQKGWKVTDREGAEILCRCGGGSHELRMQEVLTVLDDLNVHFSAFVRVHRSQWHGEGVNDFIAHYLEQEMKQVLEDQRAEHARERRRREDDAERSYQQLAARDFRREQSETCSDFTRRTEEAHPVAEEIYVKLCHTLVRRLPFEDLRVLRDHDLSRLESGEATAPEAQRVLRRALELNEDRQTRWESWYKELDSWKRNESEEEEELYQNILKLRPDLAHAVARRANQEAERENLEKEIEGFLLQIQESYPDPDVYQGRLECLKDTYEQLLDDYTRAAEQLKGMGQELVSAASQRAGVGEVWDLPDAAEPVHSSSRLLVAQNSPKPIFPSMASVRAGRGLLLSLALLCAPLCFVGPQSAPVPRTTVILEAAASGTPPAAAPASGGSSVALVKVTKENTIATAGVLGGVTGLLLGGFWIGAAGFVATSYLAKKEDDVSTVLKGVSAASLEALNYVDYLNKKYEVSNKVGTAVNEALDSNQGETTTTVKDALGTVNGAIDSFDKDVGIKDTLGSLVLAGSDLAGQLATKVVELNTEYKARVMESDRTAALEKVTEALTRGAQGSGHDELEGTRFEHHWISQDGKGRDSAERDCGEVFGQYRLGEAPAGSEAVQAVANARVETTEAQAQTLGALAEIQRLQQTMILEMMKCLGFRNTMKGLKLAPQPKAKASSSGPGLVAKAAAVAILATPSAATAMPSRSTMCLDVVGDTGAGENLASVEALRRQGLAVDDFITQTHHPVRFLTGGGQRDGESTLGFWSEEFQRMSNFYLLPQCPVALSIGQLVETDGYSFLWHPSKLPMLIPPSTHFDFQIDGAVVSADRVEHHVPMFRLSVECTYGLPVSPSPDLPLAGGGAGSGSMSEDVEVSEAVPMLEEPVACMDSPDAAAVIHGSDPAPSAGAAEEIGDGPAPGAGSSKDGGPSQEEIKEGEEISGIPSNHLMTHLPKSRDCDTCKRAKLYESQHRRSKHQSRNLKDICMIEAPTFYLEKLAVDHIIVRDEIGNRGETCAFIMVDVFSGFTSMAPCQHKSADEVERALRRLCGKRKPGIVQVSSDRAPEIKKALVDLGFASEPSAPYQKIKNALAESTIRTIKGMASSILIHSGLDLQHWPLALKYLEWAYNITAPAKGLEDDEEEDGNPSRYKRAMGYDIECFMVPFAALVWYKNPGPYSFGPKGEPALFLGAELIDGMLFKGNYRVWPMEHFHQGVYKEFVTRTIAIPNGQWQFPASKAAEAPVLDARAEEELEDISYTPSLASEIGDDLGEGEREDLGDPKEDRFNKMLDEYEPARKREKSIGEEPIAAETPEPPEGDLFGLSTPITGKELSNLDLERGPEVIASIYIRDLEEGKGSEEELSSKLELALKSCAATTKSKAKGKEKFKEESDDMRILEVWDDNDIHEVERLKKQAQEEGRKFHIAEAMPIGSIKNSESKDMAKLKVRLVFRGDDTRDENNQLALFRELKSIPASIARATVNLVLWFGLRVNNMVQIADAKKAYLQAPIRSSIATYVVLPKEAWLPQWHQKYRRVAARLKKAMYGHPTSGDDWTLYLDEVIIHKLQGDRVEGGRQVHMSMCDYAVTAYKLYEDQFGKTLKVYETPFVSEAALTQEGYEEKGTLWALIACCAAAPWLLTNENVSRWRLRVLDGKLLIHGYFEGCLVIRSTFFHLETEEEPLTRRFHKLRRHRTEGPWLWEPKAEKVYEIPAPTPAEPPAPEIAVEEVKKPKERTTVMLRNLPNNYTREMFLQLLDEQGMKGLYDFVYLPCDFYRDANLGYAFVNMVHAQAVEFLWRTFHGFSDWALPTAKVCEVRWSGPHQGLRAHVDRYRNSPVMHKSVPDDYKPMIFKDGVRKAFPRPTKKVKAPFDRRW</sequence>
<evidence type="ECO:0000256" key="1">
    <source>
        <dbReference type="SAM" id="Coils"/>
    </source>
</evidence>
<protein>
    <submittedName>
        <fullName evidence="4">Protein MEI2-like 4 (OML4) (MEI2-like protein 4)</fullName>
    </submittedName>
</protein>
<organism evidence="4 5">
    <name type="scientific">Durusdinium trenchii</name>
    <dbReference type="NCBI Taxonomy" id="1381693"/>
    <lineage>
        <taxon>Eukaryota</taxon>
        <taxon>Sar</taxon>
        <taxon>Alveolata</taxon>
        <taxon>Dinophyceae</taxon>
        <taxon>Suessiales</taxon>
        <taxon>Symbiodiniaceae</taxon>
        <taxon>Durusdinium</taxon>
    </lineage>
</organism>
<feature type="region of interest" description="Disordered" evidence="2">
    <location>
        <begin position="1172"/>
        <end position="1231"/>
    </location>
</feature>
<keyword evidence="5" id="KW-1185">Reference proteome</keyword>
<dbReference type="EMBL" id="CAXAMM010021112">
    <property type="protein sequence ID" value="CAK9049295.1"/>
    <property type="molecule type" value="Genomic_DNA"/>
</dbReference>
<keyword evidence="1" id="KW-0175">Coiled coil</keyword>
<feature type="compositionally biased region" description="Basic and acidic residues" evidence="2">
    <location>
        <begin position="122"/>
        <end position="135"/>
    </location>
</feature>
<dbReference type="Pfam" id="PF04059">
    <property type="entry name" value="RRM_2"/>
    <property type="match status" value="1"/>
</dbReference>
<dbReference type="SUPFAM" id="SSF54928">
    <property type="entry name" value="RNA-binding domain, RBD"/>
    <property type="match status" value="1"/>
</dbReference>
<proteinExistence type="predicted"/>
<feature type="compositionally biased region" description="Basic and acidic residues" evidence="2">
    <location>
        <begin position="1547"/>
        <end position="1579"/>
    </location>
</feature>
<dbReference type="PROSITE" id="PS50994">
    <property type="entry name" value="INTEGRASE"/>
    <property type="match status" value="1"/>
</dbReference>
<dbReference type="InterPro" id="IPR035979">
    <property type="entry name" value="RBD_domain_sf"/>
</dbReference>
<feature type="region of interest" description="Disordered" evidence="2">
    <location>
        <begin position="184"/>
        <end position="214"/>
    </location>
</feature>
<comment type="caution">
    <text evidence="4">The sequence shown here is derived from an EMBL/GenBank/DDBJ whole genome shotgun (WGS) entry which is preliminary data.</text>
</comment>
<dbReference type="InterPro" id="IPR012337">
    <property type="entry name" value="RNaseH-like_sf"/>
</dbReference>
<gene>
    <name evidence="4" type="ORF">SCF082_LOCUS27333</name>
</gene>
<dbReference type="InterPro" id="IPR007201">
    <property type="entry name" value="Mei2-like_Rrm_C"/>
</dbReference>